<gene>
    <name evidence="1" type="ORF">FRUB_04989</name>
</gene>
<accession>A0A225DY92</accession>
<sequence length="50" mass="5862">MWTVTVRFYLPNSIRAQQRARATLVDSGNRFLTFEGYQKMLPYAAVFFAK</sequence>
<dbReference type="AlphaFoldDB" id="A0A225DY92"/>
<evidence type="ECO:0000313" key="1">
    <source>
        <dbReference type="EMBL" id="OWK41097.1"/>
    </source>
</evidence>
<dbReference type="EMBL" id="NIDE01000007">
    <property type="protein sequence ID" value="OWK41097.1"/>
    <property type="molecule type" value="Genomic_DNA"/>
</dbReference>
<organism evidence="1 2">
    <name type="scientific">Fimbriiglobus ruber</name>
    <dbReference type="NCBI Taxonomy" id="1908690"/>
    <lineage>
        <taxon>Bacteria</taxon>
        <taxon>Pseudomonadati</taxon>
        <taxon>Planctomycetota</taxon>
        <taxon>Planctomycetia</taxon>
        <taxon>Gemmatales</taxon>
        <taxon>Gemmataceae</taxon>
        <taxon>Fimbriiglobus</taxon>
    </lineage>
</organism>
<comment type="caution">
    <text evidence="1">The sequence shown here is derived from an EMBL/GenBank/DDBJ whole genome shotgun (WGS) entry which is preliminary data.</text>
</comment>
<evidence type="ECO:0000313" key="2">
    <source>
        <dbReference type="Proteomes" id="UP000214646"/>
    </source>
</evidence>
<dbReference type="Proteomes" id="UP000214646">
    <property type="component" value="Unassembled WGS sequence"/>
</dbReference>
<keyword evidence="2" id="KW-1185">Reference proteome</keyword>
<proteinExistence type="predicted"/>
<reference evidence="2" key="1">
    <citation type="submission" date="2017-06" db="EMBL/GenBank/DDBJ databases">
        <title>Genome analysis of Fimbriiglobus ruber SP5, the first member of the order Planctomycetales with confirmed chitinolytic capability.</title>
        <authorList>
            <person name="Ravin N.V."/>
            <person name="Rakitin A.L."/>
            <person name="Ivanova A.A."/>
            <person name="Beletsky A.V."/>
            <person name="Kulichevskaya I.S."/>
            <person name="Mardanov A.V."/>
            <person name="Dedysh S.N."/>
        </authorList>
    </citation>
    <scope>NUCLEOTIDE SEQUENCE [LARGE SCALE GENOMIC DNA]</scope>
    <source>
        <strain evidence="2">SP5</strain>
    </source>
</reference>
<name>A0A225DY92_9BACT</name>
<protein>
    <submittedName>
        <fullName evidence="1">Uncharacterized protein</fullName>
    </submittedName>
</protein>